<sequence>MVWLMEQGVAEMPVTRNRNKSNRKSTLNLAKSSFIFLLLLILLLMLLLLLLLLVLVFAMVAPLRQSGAALALALQRFGRVPSSNRWTMPNKDNNQWSVGSEKRTSSGRPFPWGGVVGWRSYRKLAKVKYWQWRQKQLRCPPRKVKKLTKSETEAHKAPWSRSADPPALPAPSAAPTSSAPLHSLLLPLDVCPASSLSLRWLPENCLKVKTQRAGKRENEVCVGREGRVQTFPQSNGGNKQKRTEQVATVFPTAVSPLALCHATGRWLSSLRYKNWLLICCSWSVFHPLFHSNRCSQCSVRSWQLEQATRAAVL</sequence>
<evidence type="ECO:0000313" key="2">
    <source>
        <dbReference type="EMBL" id="DAA02468.1"/>
    </source>
</evidence>
<reference evidence="2" key="1">
    <citation type="journal article" date="2003" name="Genome Biol.">
        <title>An integrated gene annotation and transcriptional profiling approach towards the full gene content of the Drosophila genome.</title>
        <authorList>
            <person name="Hild M."/>
            <person name="Beckmann B."/>
            <person name="Haas S.A."/>
            <person name="Koch B."/>
            <person name="Solovyev V."/>
            <person name="Busold C."/>
            <person name="Fellenberg K."/>
            <person name="Boutros M."/>
            <person name="Vingron M."/>
            <person name="Sauer F."/>
            <person name="Hoheisel J.D."/>
            <person name="Paro R."/>
        </authorList>
    </citation>
    <scope>NUCLEOTIDE SEQUENCE</scope>
</reference>
<dbReference type="EMBL" id="BK003770">
    <property type="protein sequence ID" value="DAA02468.1"/>
    <property type="molecule type" value="Genomic_DNA"/>
</dbReference>
<name>Q6IGJ6_DROME</name>
<feature type="region of interest" description="Disordered" evidence="1">
    <location>
        <begin position="141"/>
        <end position="176"/>
    </location>
</feature>
<evidence type="ECO:0000256" key="1">
    <source>
        <dbReference type="SAM" id="MobiDB-lite"/>
    </source>
</evidence>
<protein>
    <submittedName>
        <fullName evidence="2">HDC06177</fullName>
    </submittedName>
</protein>
<accession>Q6IGJ6</accession>
<gene>
    <name evidence="2" type="ORF">HDC06177</name>
</gene>
<dbReference type="AlphaFoldDB" id="Q6IGJ6"/>
<feature type="compositionally biased region" description="Low complexity" evidence="1">
    <location>
        <begin position="160"/>
        <end position="176"/>
    </location>
</feature>
<organism evidence="2">
    <name type="scientific">Drosophila melanogaster</name>
    <name type="common">Fruit fly</name>
    <dbReference type="NCBI Taxonomy" id="7227"/>
    <lineage>
        <taxon>Eukaryota</taxon>
        <taxon>Metazoa</taxon>
        <taxon>Ecdysozoa</taxon>
        <taxon>Arthropoda</taxon>
        <taxon>Hexapoda</taxon>
        <taxon>Insecta</taxon>
        <taxon>Pterygota</taxon>
        <taxon>Neoptera</taxon>
        <taxon>Endopterygota</taxon>
        <taxon>Diptera</taxon>
        <taxon>Brachycera</taxon>
        <taxon>Muscomorpha</taxon>
        <taxon>Ephydroidea</taxon>
        <taxon>Drosophilidae</taxon>
        <taxon>Drosophila</taxon>
        <taxon>Sophophora</taxon>
    </lineage>
</organism>
<proteinExistence type="predicted"/>